<feature type="domain" description="MEKHLA" evidence="1">
    <location>
        <begin position="18"/>
        <end position="154"/>
    </location>
</feature>
<dbReference type="InterPro" id="IPR035965">
    <property type="entry name" value="PAS-like_dom_sf"/>
</dbReference>
<protein>
    <submittedName>
        <fullName evidence="2">MEKHLA domain-containing protein</fullName>
    </submittedName>
</protein>
<dbReference type="InterPro" id="IPR013978">
    <property type="entry name" value="MEKHLA"/>
</dbReference>
<reference evidence="2 3" key="1">
    <citation type="submission" date="2019-11" db="EMBL/GenBank/DDBJ databases">
        <title>Whole-genome sequence of Rhodoplanes serenus DSM 18633, type strain.</title>
        <authorList>
            <person name="Kyndt J.A."/>
            <person name="Meyer T.E."/>
        </authorList>
    </citation>
    <scope>NUCLEOTIDE SEQUENCE [LARGE SCALE GENOMIC DNA]</scope>
    <source>
        <strain evidence="2 3">DSM 18633</strain>
    </source>
</reference>
<name>A0A9X4XPN6_9BRAD</name>
<evidence type="ECO:0000313" key="3">
    <source>
        <dbReference type="Proteomes" id="UP000438991"/>
    </source>
</evidence>
<dbReference type="CDD" id="cd00130">
    <property type="entry name" value="PAS"/>
    <property type="match status" value="1"/>
</dbReference>
<dbReference type="Pfam" id="PF08670">
    <property type="entry name" value="MEKHLA"/>
    <property type="match status" value="1"/>
</dbReference>
<proteinExistence type="predicted"/>
<dbReference type="Proteomes" id="UP000438991">
    <property type="component" value="Unassembled WGS sequence"/>
</dbReference>
<gene>
    <name evidence="2" type="ORF">GJ689_20000</name>
</gene>
<dbReference type="InterPro" id="IPR000014">
    <property type="entry name" value="PAS"/>
</dbReference>
<sequence length="156" mass="17333">MTSDAATRPADLRTDPEFFTLLTGSYARLVGRPLVPAGTDAAWLYEDAPFVLVAHDTADDPRFVYANRAAQRRFGYDWDTFVGLPSRLSAEAPERAERQQFLDAVAAHGFMAGYRGLRVKQSGEKFWIEDGTVWQLVDEAGVLRGTAAAFSQWTDL</sequence>
<dbReference type="Gene3D" id="3.30.450.20">
    <property type="entry name" value="PAS domain"/>
    <property type="match status" value="1"/>
</dbReference>
<dbReference type="AlphaFoldDB" id="A0A9X4XPN6"/>
<dbReference type="SUPFAM" id="SSF55785">
    <property type="entry name" value="PYP-like sensor domain (PAS domain)"/>
    <property type="match status" value="1"/>
</dbReference>
<evidence type="ECO:0000313" key="2">
    <source>
        <dbReference type="EMBL" id="MTW18487.1"/>
    </source>
</evidence>
<dbReference type="RefSeq" id="WP_155480928.1">
    <property type="nucleotide sequence ID" value="NZ_WNKV01000017.1"/>
</dbReference>
<accession>A0A9X4XPN6</accession>
<dbReference type="EMBL" id="WNKV01000017">
    <property type="protein sequence ID" value="MTW18487.1"/>
    <property type="molecule type" value="Genomic_DNA"/>
</dbReference>
<comment type="caution">
    <text evidence="2">The sequence shown here is derived from an EMBL/GenBank/DDBJ whole genome shotgun (WGS) entry which is preliminary data.</text>
</comment>
<organism evidence="2 3">
    <name type="scientific">Rhodoplanes serenus</name>
    <dbReference type="NCBI Taxonomy" id="200615"/>
    <lineage>
        <taxon>Bacteria</taxon>
        <taxon>Pseudomonadati</taxon>
        <taxon>Pseudomonadota</taxon>
        <taxon>Alphaproteobacteria</taxon>
        <taxon>Hyphomicrobiales</taxon>
        <taxon>Nitrobacteraceae</taxon>
        <taxon>Rhodoplanes</taxon>
    </lineage>
</organism>
<evidence type="ECO:0000259" key="1">
    <source>
        <dbReference type="Pfam" id="PF08670"/>
    </source>
</evidence>